<dbReference type="GO" id="GO:0009297">
    <property type="term" value="P:pilus assembly"/>
    <property type="evidence" value="ECO:0007669"/>
    <property type="project" value="InterPro"/>
</dbReference>
<dbReference type="GO" id="GO:0016887">
    <property type="term" value="F:ATP hydrolysis activity"/>
    <property type="evidence" value="ECO:0007669"/>
    <property type="project" value="InterPro"/>
</dbReference>
<dbReference type="Proteomes" id="UP000198611">
    <property type="component" value="Unassembled WGS sequence"/>
</dbReference>
<feature type="compositionally biased region" description="Acidic residues" evidence="6">
    <location>
        <begin position="145"/>
        <end position="160"/>
    </location>
</feature>
<dbReference type="SUPFAM" id="SSF52540">
    <property type="entry name" value="P-loop containing nucleoside triphosphate hydrolases"/>
    <property type="match status" value="1"/>
</dbReference>
<dbReference type="RefSeq" id="WP_093427902.1">
    <property type="nucleotide sequence ID" value="NZ_FOMJ01000003.1"/>
</dbReference>
<gene>
    <name evidence="8" type="ORF">SAMN05660831_01244</name>
</gene>
<dbReference type="SUPFAM" id="SSF160246">
    <property type="entry name" value="EspE N-terminal domain-like"/>
    <property type="match status" value="1"/>
</dbReference>
<feature type="compositionally biased region" description="Acidic residues" evidence="6">
    <location>
        <begin position="168"/>
        <end position="179"/>
    </location>
</feature>
<evidence type="ECO:0000256" key="1">
    <source>
        <dbReference type="ARBA" id="ARBA00004496"/>
    </source>
</evidence>
<dbReference type="Gene3D" id="3.30.450.90">
    <property type="match status" value="1"/>
</dbReference>
<evidence type="ECO:0000313" key="9">
    <source>
        <dbReference type="Proteomes" id="UP000198611"/>
    </source>
</evidence>
<dbReference type="STRING" id="1123397.SAMN05660831_01244"/>
<keyword evidence="3" id="KW-0963">Cytoplasm</keyword>
<dbReference type="Gene3D" id="3.30.300.160">
    <property type="entry name" value="Type II secretion system, protein E, N-terminal domain"/>
    <property type="match status" value="1"/>
</dbReference>
<evidence type="ECO:0000313" key="8">
    <source>
        <dbReference type="EMBL" id="SFD24591.1"/>
    </source>
</evidence>
<reference evidence="8 9" key="1">
    <citation type="submission" date="2016-10" db="EMBL/GenBank/DDBJ databases">
        <authorList>
            <person name="de Groot N.N."/>
        </authorList>
    </citation>
    <scope>NUCLEOTIDE SEQUENCE [LARGE SCALE GENOMIC DNA]</scope>
    <source>
        <strain evidence="8 9">HL3</strain>
    </source>
</reference>
<dbReference type="InterPro" id="IPR007831">
    <property type="entry name" value="T2SS_GspE_N"/>
</dbReference>
<keyword evidence="5" id="KW-0067">ATP-binding</keyword>
<feature type="region of interest" description="Disordered" evidence="6">
    <location>
        <begin position="144"/>
        <end position="179"/>
    </location>
</feature>
<dbReference type="FunFam" id="3.40.50.300:FF:000398">
    <property type="entry name" value="Type IV pilus assembly ATPase PilB"/>
    <property type="match status" value="1"/>
</dbReference>
<keyword evidence="9" id="KW-1185">Reference proteome</keyword>
<dbReference type="InterPro" id="IPR001482">
    <property type="entry name" value="T2SS/T4SS_dom"/>
</dbReference>
<evidence type="ECO:0000256" key="2">
    <source>
        <dbReference type="ARBA" id="ARBA00006611"/>
    </source>
</evidence>
<dbReference type="PANTHER" id="PTHR30258">
    <property type="entry name" value="TYPE II SECRETION SYSTEM PROTEIN GSPE-RELATED"/>
    <property type="match status" value="1"/>
</dbReference>
<dbReference type="PANTHER" id="PTHR30258:SF1">
    <property type="entry name" value="PROTEIN TRANSPORT PROTEIN HOFB HOMOLOG"/>
    <property type="match status" value="1"/>
</dbReference>
<evidence type="ECO:0000256" key="6">
    <source>
        <dbReference type="SAM" id="MobiDB-lite"/>
    </source>
</evidence>
<dbReference type="InterPro" id="IPR027417">
    <property type="entry name" value="P-loop_NTPase"/>
</dbReference>
<organism evidence="8 9">
    <name type="scientific">Thiohalospira halophila DSM 15071</name>
    <dbReference type="NCBI Taxonomy" id="1123397"/>
    <lineage>
        <taxon>Bacteria</taxon>
        <taxon>Pseudomonadati</taxon>
        <taxon>Pseudomonadota</taxon>
        <taxon>Gammaproteobacteria</taxon>
        <taxon>Thiohalospirales</taxon>
        <taxon>Thiohalospiraceae</taxon>
        <taxon>Thiohalospira</taxon>
    </lineage>
</organism>
<dbReference type="Gene3D" id="3.40.50.300">
    <property type="entry name" value="P-loop containing nucleotide triphosphate hydrolases"/>
    <property type="match status" value="1"/>
</dbReference>
<feature type="domain" description="Bacterial type II secretion system protein E" evidence="7">
    <location>
        <begin position="386"/>
        <end position="400"/>
    </location>
</feature>
<dbReference type="EMBL" id="FOMJ01000003">
    <property type="protein sequence ID" value="SFD24591.1"/>
    <property type="molecule type" value="Genomic_DNA"/>
</dbReference>
<dbReference type="PROSITE" id="PS00662">
    <property type="entry name" value="T2SP_E"/>
    <property type="match status" value="1"/>
</dbReference>
<proteinExistence type="inferred from homology"/>
<evidence type="ECO:0000259" key="7">
    <source>
        <dbReference type="PROSITE" id="PS00662"/>
    </source>
</evidence>
<dbReference type="InterPro" id="IPR037257">
    <property type="entry name" value="T2SS_E_N_sf"/>
</dbReference>
<comment type="subcellular location">
    <subcellularLocation>
        <location evidence="1">Cytoplasm</location>
    </subcellularLocation>
</comment>
<protein>
    <submittedName>
        <fullName evidence="8">Type IV pilus assembly protein PilB</fullName>
    </submittedName>
</protein>
<evidence type="ECO:0000256" key="4">
    <source>
        <dbReference type="ARBA" id="ARBA00022741"/>
    </source>
</evidence>
<dbReference type="GO" id="GO:0005524">
    <property type="term" value="F:ATP binding"/>
    <property type="evidence" value="ECO:0007669"/>
    <property type="project" value="UniProtKB-KW"/>
</dbReference>
<name>A0A1I1QR57_9GAMM</name>
<comment type="similarity">
    <text evidence="2">Belongs to the GSP E family.</text>
</comment>
<dbReference type="FunFam" id="3.30.450.90:FF:000001">
    <property type="entry name" value="Type II secretion system ATPase GspE"/>
    <property type="match status" value="1"/>
</dbReference>
<accession>A0A1I1QR57</accession>
<evidence type="ECO:0000256" key="5">
    <source>
        <dbReference type="ARBA" id="ARBA00022840"/>
    </source>
</evidence>
<dbReference type="Pfam" id="PF05157">
    <property type="entry name" value="MshEN"/>
    <property type="match status" value="1"/>
</dbReference>
<dbReference type="InterPro" id="IPR013374">
    <property type="entry name" value="ATPase_typ4_pilus-assembl_PilB"/>
</dbReference>
<dbReference type="OrthoDB" id="9804785at2"/>
<dbReference type="AlphaFoldDB" id="A0A1I1QR57"/>
<sequence length="567" mass="61126">MSGNAPQGVTAELLAAGHLDAEAARAAEAAEGSRVAHLVTEAGVDPVVVAEAAGRAFGLPVVDLTAVEPLPEALEGLKPDLLRRHRLLPFFRRGRRLAVALADPGILHGLDELQFQAGVTAEAVVAPHDQIEPALEAALTAREQELDEGTDDTGEMDDLDNIGVDTGGETEESDPAAEGVDEAPVVRFINRILLDAIRRGASDIHFEPFEESYRIRVRLDGVLRTITRPPVAQAPRLAARLKVMARLDISERRLPQDGRMKVRITRNRAVDFRVSTLPTLFGEKVVLRILDPMAASLDVDSLGMNEDQKAAFLAALERPQGMVLVTGPTGSGKTMSLYTALGLLNDDRRNIATAEDPAEINLPGVNQVNVNPRAGLDFAAALRSFLRQDPDIIMVGEIRDLETAEIGIKAAQTGHLVLSTLHTNDAPQTLARLVNMGVPTYNIATSVSLIMAQRLARRLCDHCKQPVEIPRSALEAAGFPPEEAAEVRPFGPVGCEHCNEGYRGRAGIFQVMPVSDDMARLIMEGSDALALAAQAEQEGIRDLRRSGLDKVADGITSLEEVERVTRE</sequence>
<dbReference type="GO" id="GO:0005737">
    <property type="term" value="C:cytoplasm"/>
    <property type="evidence" value="ECO:0007669"/>
    <property type="project" value="UniProtKB-SubCell"/>
</dbReference>
<keyword evidence="4" id="KW-0547">Nucleotide-binding</keyword>
<dbReference type="Pfam" id="PF00437">
    <property type="entry name" value="T2SSE"/>
    <property type="match status" value="1"/>
</dbReference>
<dbReference type="GO" id="GO:0005886">
    <property type="term" value="C:plasma membrane"/>
    <property type="evidence" value="ECO:0007669"/>
    <property type="project" value="TreeGrafter"/>
</dbReference>
<dbReference type="NCBIfam" id="TIGR02538">
    <property type="entry name" value="type_IV_pilB"/>
    <property type="match status" value="1"/>
</dbReference>
<evidence type="ECO:0000256" key="3">
    <source>
        <dbReference type="ARBA" id="ARBA00022490"/>
    </source>
</evidence>
<dbReference type="CDD" id="cd01129">
    <property type="entry name" value="PulE-GspE-like"/>
    <property type="match status" value="1"/>
</dbReference>